<dbReference type="PANTHER" id="PTHR47723">
    <property type="entry name" value="OS05G0353850 PROTEIN"/>
    <property type="match status" value="1"/>
</dbReference>
<dbReference type="CDD" id="cd06222">
    <property type="entry name" value="RNase_H_like"/>
    <property type="match status" value="1"/>
</dbReference>
<dbReference type="EMBL" id="JABTTQ020000753">
    <property type="protein sequence ID" value="KAK6138093.1"/>
    <property type="molecule type" value="Genomic_DNA"/>
</dbReference>
<keyword evidence="3" id="KW-1185">Reference proteome</keyword>
<comment type="caution">
    <text evidence="2">The sequence shown here is derived from an EMBL/GenBank/DDBJ whole genome shotgun (WGS) entry which is preliminary data.</text>
</comment>
<organism evidence="2 3">
    <name type="scientific">Rehmannia glutinosa</name>
    <name type="common">Chinese foxglove</name>
    <dbReference type="NCBI Taxonomy" id="99300"/>
    <lineage>
        <taxon>Eukaryota</taxon>
        <taxon>Viridiplantae</taxon>
        <taxon>Streptophyta</taxon>
        <taxon>Embryophyta</taxon>
        <taxon>Tracheophyta</taxon>
        <taxon>Spermatophyta</taxon>
        <taxon>Magnoliopsida</taxon>
        <taxon>eudicotyledons</taxon>
        <taxon>Gunneridae</taxon>
        <taxon>Pentapetalae</taxon>
        <taxon>asterids</taxon>
        <taxon>lamiids</taxon>
        <taxon>Lamiales</taxon>
        <taxon>Orobanchaceae</taxon>
        <taxon>Rehmannieae</taxon>
        <taxon>Rehmannia</taxon>
    </lineage>
</organism>
<dbReference type="InterPro" id="IPR053151">
    <property type="entry name" value="RNase_H-like"/>
</dbReference>
<protein>
    <recommendedName>
        <fullName evidence="1">RNase H type-1 domain-containing protein</fullName>
    </recommendedName>
</protein>
<dbReference type="SUPFAM" id="SSF53098">
    <property type="entry name" value="Ribonuclease H-like"/>
    <property type="match status" value="1"/>
</dbReference>
<proteinExistence type="predicted"/>
<dbReference type="InterPro" id="IPR036397">
    <property type="entry name" value="RNaseH_sf"/>
</dbReference>
<dbReference type="InterPro" id="IPR044730">
    <property type="entry name" value="RNase_H-like_dom_plant"/>
</dbReference>
<dbReference type="PANTHER" id="PTHR47723:SF19">
    <property type="entry name" value="POLYNUCLEOTIDYL TRANSFERASE, RIBONUCLEASE H-LIKE SUPERFAMILY PROTEIN"/>
    <property type="match status" value="1"/>
</dbReference>
<evidence type="ECO:0000259" key="1">
    <source>
        <dbReference type="PROSITE" id="PS50879"/>
    </source>
</evidence>
<name>A0ABR0VTY3_REHGL</name>
<dbReference type="InterPro" id="IPR012337">
    <property type="entry name" value="RNaseH-like_sf"/>
</dbReference>
<dbReference type="Gene3D" id="3.30.420.10">
    <property type="entry name" value="Ribonuclease H-like superfamily/Ribonuclease H"/>
    <property type="match status" value="1"/>
</dbReference>
<dbReference type="PROSITE" id="PS50879">
    <property type="entry name" value="RNASE_H_1"/>
    <property type="match status" value="1"/>
</dbReference>
<dbReference type="Pfam" id="PF13456">
    <property type="entry name" value="RVT_3"/>
    <property type="match status" value="1"/>
</dbReference>
<reference evidence="2 3" key="1">
    <citation type="journal article" date="2021" name="Comput. Struct. Biotechnol. J.">
        <title>De novo genome assembly of the potent medicinal plant Rehmannia glutinosa using nanopore technology.</title>
        <authorList>
            <person name="Ma L."/>
            <person name="Dong C."/>
            <person name="Song C."/>
            <person name="Wang X."/>
            <person name="Zheng X."/>
            <person name="Niu Y."/>
            <person name="Chen S."/>
            <person name="Feng W."/>
        </authorList>
    </citation>
    <scope>NUCLEOTIDE SEQUENCE [LARGE SCALE GENOMIC DNA]</scope>
    <source>
        <strain evidence="2">DH-2019</strain>
    </source>
</reference>
<dbReference type="Proteomes" id="UP001318860">
    <property type="component" value="Unassembled WGS sequence"/>
</dbReference>
<feature type="domain" description="RNase H type-1" evidence="1">
    <location>
        <begin position="80"/>
        <end position="209"/>
    </location>
</feature>
<evidence type="ECO:0000313" key="2">
    <source>
        <dbReference type="EMBL" id="KAK6138093.1"/>
    </source>
</evidence>
<sequence>MVKKIVRIEHRVEVAPPPVVFPVKPSHCPKLETIREDIAEEGHEDFYMILDLNFSWFYQILTHFRVGLFEKAVVIWSKPDFGWVKVNTNGASRGNPGPAGCGGVLRDSSGSIIAGFSKFINHSSNVHAELMSILFGLELAMELDLPKIWIESDSLVSIQLLQAKPPFYWQYQDTILLIQDQMKQREVRISHIYREGNSVADFLANLSIDSGCFSVFNSSNFPSQACRLAKLDFMPTFRGL</sequence>
<evidence type="ECO:0000313" key="3">
    <source>
        <dbReference type="Proteomes" id="UP001318860"/>
    </source>
</evidence>
<gene>
    <name evidence="2" type="ORF">DH2020_028157</name>
</gene>
<accession>A0ABR0VTY3</accession>
<dbReference type="InterPro" id="IPR002156">
    <property type="entry name" value="RNaseH_domain"/>
</dbReference>